<sequence length="55" mass="6456">MGQEYAALGMAQAAWMEPMDHLWESWASNRAYGDDGRLSEQRITELWYYYYGNDG</sequence>
<comment type="caution">
    <text evidence="1">The sequence shown here is derived from an EMBL/GenBank/DDBJ whole genome shotgun (WGS) entry which is preliminary data.</text>
</comment>
<accession>A0A8H4J002</accession>
<proteinExistence type="predicted"/>
<protein>
    <submittedName>
        <fullName evidence="1">Uncharacterized protein</fullName>
    </submittedName>
</protein>
<evidence type="ECO:0000313" key="2">
    <source>
        <dbReference type="Proteomes" id="UP000572817"/>
    </source>
</evidence>
<reference evidence="1" key="1">
    <citation type="submission" date="2020-04" db="EMBL/GenBank/DDBJ databases">
        <title>Genome Assembly and Annotation of Botryosphaeria dothidea sdau 11-99, a Latent Pathogen of Apple Fruit Ring Rot in China.</title>
        <authorList>
            <person name="Yu C."/>
            <person name="Diao Y."/>
            <person name="Lu Q."/>
            <person name="Zhao J."/>
            <person name="Cui S."/>
            <person name="Peng C."/>
            <person name="He B."/>
            <person name="Liu H."/>
        </authorList>
    </citation>
    <scope>NUCLEOTIDE SEQUENCE [LARGE SCALE GENOMIC DNA]</scope>
    <source>
        <strain evidence="1">Sdau11-99</strain>
    </source>
</reference>
<dbReference type="Proteomes" id="UP000572817">
    <property type="component" value="Unassembled WGS sequence"/>
</dbReference>
<gene>
    <name evidence="1" type="ORF">GTA08_BOTSDO13830</name>
</gene>
<name>A0A8H4J002_9PEZI</name>
<dbReference type="EMBL" id="WWBZ02000014">
    <property type="protein sequence ID" value="KAF4310530.1"/>
    <property type="molecule type" value="Genomic_DNA"/>
</dbReference>
<organism evidence="1 2">
    <name type="scientific">Botryosphaeria dothidea</name>
    <dbReference type="NCBI Taxonomy" id="55169"/>
    <lineage>
        <taxon>Eukaryota</taxon>
        <taxon>Fungi</taxon>
        <taxon>Dikarya</taxon>
        <taxon>Ascomycota</taxon>
        <taxon>Pezizomycotina</taxon>
        <taxon>Dothideomycetes</taxon>
        <taxon>Dothideomycetes incertae sedis</taxon>
        <taxon>Botryosphaeriales</taxon>
        <taxon>Botryosphaeriaceae</taxon>
        <taxon>Botryosphaeria</taxon>
    </lineage>
</organism>
<keyword evidence="2" id="KW-1185">Reference proteome</keyword>
<dbReference type="AlphaFoldDB" id="A0A8H4J002"/>
<evidence type="ECO:0000313" key="1">
    <source>
        <dbReference type="EMBL" id="KAF4310530.1"/>
    </source>
</evidence>